<evidence type="ECO:0000313" key="4">
    <source>
        <dbReference type="EMBL" id="PRY94309.1"/>
    </source>
</evidence>
<dbReference type="GO" id="GO:0043565">
    <property type="term" value="F:sequence-specific DNA binding"/>
    <property type="evidence" value="ECO:0007669"/>
    <property type="project" value="InterPro"/>
</dbReference>
<dbReference type="InterPro" id="IPR018060">
    <property type="entry name" value="HTH_AraC"/>
</dbReference>
<dbReference type="EMBL" id="PVTQ01000001">
    <property type="protein sequence ID" value="PRY94309.1"/>
    <property type="molecule type" value="Genomic_DNA"/>
</dbReference>
<accession>A0A2T0X5V0</accession>
<proteinExistence type="predicted"/>
<keyword evidence="2" id="KW-0804">Transcription</keyword>
<dbReference type="Pfam" id="PF12833">
    <property type="entry name" value="HTH_18"/>
    <property type="match status" value="1"/>
</dbReference>
<evidence type="ECO:0000256" key="1">
    <source>
        <dbReference type="ARBA" id="ARBA00023015"/>
    </source>
</evidence>
<protein>
    <submittedName>
        <fullName evidence="4">AraC family transcriptional activator of pobA</fullName>
    </submittedName>
</protein>
<dbReference type="InterPro" id="IPR009057">
    <property type="entry name" value="Homeodomain-like_sf"/>
</dbReference>
<evidence type="ECO:0000256" key="2">
    <source>
        <dbReference type="ARBA" id="ARBA00023163"/>
    </source>
</evidence>
<feature type="domain" description="HTH araC/xylS-type" evidence="3">
    <location>
        <begin position="181"/>
        <end position="279"/>
    </location>
</feature>
<reference evidence="4 5" key="1">
    <citation type="submission" date="2018-03" db="EMBL/GenBank/DDBJ databases">
        <title>Genomic Encyclopedia of Archaeal and Bacterial Type Strains, Phase II (KMG-II): from individual species to whole genera.</title>
        <authorList>
            <person name="Goeker M."/>
        </authorList>
    </citation>
    <scope>NUCLEOTIDE SEQUENCE [LARGE SCALE GENOMIC DNA]</scope>
    <source>
        <strain evidence="4 5">DSM 100212</strain>
    </source>
</reference>
<comment type="caution">
    <text evidence="4">The sequence shown here is derived from an EMBL/GenBank/DDBJ whole genome shotgun (WGS) entry which is preliminary data.</text>
</comment>
<sequence>MNRALLYNPMKAGGWTLADGSEPIRTSTLNQFTQGPEWKRNALRGYNDHLLIWITRGQGRMILGGLRSGFGAHNAILVPAGTMVRFETSGQLFGTVIRIAPVLDVELPVDPVHMRIRNTVAQCEMTSFVDALVAEQERKSNGHERASACLLGLISVWLSRQMIEDPQCDPRLQENDVQLIRAYSRMVETDHCTDKTVADYADVLGISTEKLDQICLTNAEQNAETILKNRKHLCACERLAESDVEICKVAETLGYGSETSFAELFLNQSGISPDSFRQKFREAA</sequence>
<dbReference type="PANTHER" id="PTHR11019">
    <property type="entry name" value="HTH-TYPE TRANSCRIPTIONAL REGULATOR NIMR"/>
    <property type="match status" value="1"/>
</dbReference>
<keyword evidence="1" id="KW-0805">Transcription regulation</keyword>
<gene>
    <name evidence="4" type="ORF">CLV74_101446</name>
</gene>
<evidence type="ECO:0000313" key="5">
    <source>
        <dbReference type="Proteomes" id="UP000238392"/>
    </source>
</evidence>
<dbReference type="Gene3D" id="1.10.10.60">
    <property type="entry name" value="Homeodomain-like"/>
    <property type="match status" value="1"/>
</dbReference>
<name>A0A2T0X5V0_9RHOB</name>
<evidence type="ECO:0000259" key="3">
    <source>
        <dbReference type="PROSITE" id="PS01124"/>
    </source>
</evidence>
<dbReference type="SUPFAM" id="SSF46689">
    <property type="entry name" value="Homeodomain-like"/>
    <property type="match status" value="1"/>
</dbReference>
<keyword evidence="5" id="KW-1185">Reference proteome</keyword>
<dbReference type="PANTHER" id="PTHR11019:SF199">
    <property type="entry name" value="HTH-TYPE TRANSCRIPTIONAL REGULATOR NIMR"/>
    <property type="match status" value="1"/>
</dbReference>
<dbReference type="SMART" id="SM00342">
    <property type="entry name" value="HTH_ARAC"/>
    <property type="match status" value="1"/>
</dbReference>
<dbReference type="RefSeq" id="WP_106262559.1">
    <property type="nucleotide sequence ID" value="NZ_PVTQ01000001.1"/>
</dbReference>
<dbReference type="GO" id="GO:0003700">
    <property type="term" value="F:DNA-binding transcription factor activity"/>
    <property type="evidence" value="ECO:0007669"/>
    <property type="project" value="InterPro"/>
</dbReference>
<dbReference type="Proteomes" id="UP000238392">
    <property type="component" value="Unassembled WGS sequence"/>
</dbReference>
<dbReference type="PROSITE" id="PS01124">
    <property type="entry name" value="HTH_ARAC_FAMILY_2"/>
    <property type="match status" value="1"/>
</dbReference>
<dbReference type="AlphaFoldDB" id="A0A2T0X5V0"/>
<dbReference type="OrthoDB" id="9814125at2"/>
<organism evidence="4 5">
    <name type="scientific">Donghicola tyrosinivorans</name>
    <dbReference type="NCBI Taxonomy" id="1652492"/>
    <lineage>
        <taxon>Bacteria</taxon>
        <taxon>Pseudomonadati</taxon>
        <taxon>Pseudomonadota</taxon>
        <taxon>Alphaproteobacteria</taxon>
        <taxon>Rhodobacterales</taxon>
        <taxon>Roseobacteraceae</taxon>
        <taxon>Donghicola</taxon>
    </lineage>
</organism>